<evidence type="ECO:0000256" key="4">
    <source>
        <dbReference type="ARBA" id="ARBA00038388"/>
    </source>
</evidence>
<dbReference type="PROSITE" id="PS00211">
    <property type="entry name" value="ABC_TRANSPORTER_1"/>
    <property type="match status" value="1"/>
</dbReference>
<evidence type="ECO:0000313" key="7">
    <source>
        <dbReference type="Proteomes" id="UP000306585"/>
    </source>
</evidence>
<gene>
    <name evidence="6" type="ORF">FEF65_10875</name>
</gene>
<dbReference type="PANTHER" id="PTHR24220:SF689">
    <property type="entry name" value="LIPOPROTEIN-RELEASING SYSTEM ATP-BINDING PROTEIN LOLD"/>
    <property type="match status" value="1"/>
</dbReference>
<evidence type="ECO:0000313" key="6">
    <source>
        <dbReference type="EMBL" id="TLS66308.1"/>
    </source>
</evidence>
<evidence type="ECO:0000256" key="3">
    <source>
        <dbReference type="ARBA" id="ARBA00022840"/>
    </source>
</evidence>
<dbReference type="SMART" id="SM00382">
    <property type="entry name" value="AAA"/>
    <property type="match status" value="1"/>
</dbReference>
<dbReference type="GO" id="GO:0005524">
    <property type="term" value="F:ATP binding"/>
    <property type="evidence" value="ECO:0007669"/>
    <property type="project" value="UniProtKB-KW"/>
</dbReference>
<sequence>MSDVSVNTGEAAGVESLFRVNDLHKGFSAPAGELHILQGITFSLIEGEFLAVVGESGSGKSTMLQILGTLDRPDRGEMWLDGESIHGLSNGRQARLRNEKIGFVYQAHHLIPELTALENVALPLLVQGVAGKEADARAASLLERLGLAARQHHVPSHLSGGEAQRVAVARALVTRPRLLLADEPTGNLDEHTAGEVFALLRQLCREERAAVVMVTHSMALAHSCDRMLRLHEGRLVSGQL</sequence>
<proteinExistence type="inferred from homology"/>
<evidence type="ECO:0000259" key="5">
    <source>
        <dbReference type="PROSITE" id="PS50893"/>
    </source>
</evidence>
<dbReference type="InterPro" id="IPR027417">
    <property type="entry name" value="P-loop_NTPase"/>
</dbReference>
<dbReference type="GO" id="GO:0005886">
    <property type="term" value="C:plasma membrane"/>
    <property type="evidence" value="ECO:0007669"/>
    <property type="project" value="TreeGrafter"/>
</dbReference>
<comment type="caution">
    <text evidence="6">The sequence shown here is derived from an EMBL/GenBank/DDBJ whole genome shotgun (WGS) entry which is preliminary data.</text>
</comment>
<comment type="similarity">
    <text evidence="4">Belongs to the ABC transporter superfamily. Macrolide exporter (TC 3.A.1.122) family.</text>
</comment>
<keyword evidence="7" id="KW-1185">Reference proteome</keyword>
<dbReference type="InterPro" id="IPR015854">
    <property type="entry name" value="ABC_transpr_LolD-like"/>
</dbReference>
<dbReference type="CDD" id="cd03255">
    <property type="entry name" value="ABC_MJ0796_LolCDE_FtsE"/>
    <property type="match status" value="1"/>
</dbReference>
<keyword evidence="3 6" id="KW-0067">ATP-binding</keyword>
<dbReference type="GO" id="GO:0022857">
    <property type="term" value="F:transmembrane transporter activity"/>
    <property type="evidence" value="ECO:0007669"/>
    <property type="project" value="TreeGrafter"/>
</dbReference>
<keyword evidence="2" id="KW-0547">Nucleotide-binding</keyword>
<dbReference type="Proteomes" id="UP000306585">
    <property type="component" value="Unassembled WGS sequence"/>
</dbReference>
<dbReference type="InterPro" id="IPR017911">
    <property type="entry name" value="MacB-like_ATP-bd"/>
</dbReference>
<evidence type="ECO:0000256" key="1">
    <source>
        <dbReference type="ARBA" id="ARBA00022448"/>
    </source>
</evidence>
<feature type="domain" description="ABC transporter" evidence="5">
    <location>
        <begin position="18"/>
        <end position="240"/>
    </location>
</feature>
<dbReference type="PANTHER" id="PTHR24220">
    <property type="entry name" value="IMPORT ATP-BINDING PROTEIN"/>
    <property type="match status" value="1"/>
</dbReference>
<evidence type="ECO:0000256" key="2">
    <source>
        <dbReference type="ARBA" id="ARBA00022741"/>
    </source>
</evidence>
<reference evidence="6 7" key="1">
    <citation type="journal article" date="2019" name="Appl. Environ. Microbiol.">
        <title>Environmental Evidence and Genomic Insight of Iron-oxidizing Bacteria Preference Towards More Corrosion Resistant Stainless Steel at Higher Salinities.</title>
        <authorList>
            <person name="Garrison C.E."/>
            <person name="Price K.A."/>
            <person name="Field E.K."/>
        </authorList>
    </citation>
    <scope>NUCLEOTIDE SEQUENCE [LARGE SCALE GENOMIC DNA]</scope>
    <source>
        <strain evidence="6 7">P3</strain>
    </source>
</reference>
<dbReference type="Gene3D" id="3.40.50.300">
    <property type="entry name" value="P-loop containing nucleotide triphosphate hydrolases"/>
    <property type="match status" value="1"/>
</dbReference>
<dbReference type="PROSITE" id="PS50893">
    <property type="entry name" value="ABC_TRANSPORTER_2"/>
    <property type="match status" value="1"/>
</dbReference>
<accession>A0A5R9GKN2</accession>
<name>A0A5R9GKN2_9PROT</name>
<dbReference type="EMBL" id="VBRY01000010">
    <property type="protein sequence ID" value="TLS66308.1"/>
    <property type="molecule type" value="Genomic_DNA"/>
</dbReference>
<dbReference type="GO" id="GO:0098796">
    <property type="term" value="C:membrane protein complex"/>
    <property type="evidence" value="ECO:0007669"/>
    <property type="project" value="UniProtKB-ARBA"/>
</dbReference>
<dbReference type="Pfam" id="PF00005">
    <property type="entry name" value="ABC_tran"/>
    <property type="match status" value="1"/>
</dbReference>
<protein>
    <submittedName>
        <fullName evidence="6">ABC transporter ATP-binding protein</fullName>
    </submittedName>
</protein>
<dbReference type="InterPro" id="IPR003439">
    <property type="entry name" value="ABC_transporter-like_ATP-bd"/>
</dbReference>
<dbReference type="GO" id="GO:0016887">
    <property type="term" value="F:ATP hydrolysis activity"/>
    <property type="evidence" value="ECO:0007669"/>
    <property type="project" value="InterPro"/>
</dbReference>
<organism evidence="6 7">
    <name type="scientific">Mariprofundus erugo</name>
    <dbReference type="NCBI Taxonomy" id="2528639"/>
    <lineage>
        <taxon>Bacteria</taxon>
        <taxon>Pseudomonadati</taxon>
        <taxon>Pseudomonadota</taxon>
        <taxon>Candidatius Mariprofundia</taxon>
        <taxon>Mariprofundales</taxon>
        <taxon>Mariprofundaceae</taxon>
        <taxon>Mariprofundus</taxon>
    </lineage>
</organism>
<dbReference type="SUPFAM" id="SSF52540">
    <property type="entry name" value="P-loop containing nucleoside triphosphate hydrolases"/>
    <property type="match status" value="1"/>
</dbReference>
<dbReference type="InterPro" id="IPR017871">
    <property type="entry name" value="ABC_transporter-like_CS"/>
</dbReference>
<dbReference type="AlphaFoldDB" id="A0A5R9GKN2"/>
<keyword evidence="1" id="KW-0813">Transport</keyword>
<dbReference type="RefSeq" id="WP_138239838.1">
    <property type="nucleotide sequence ID" value="NZ_VBRY01000010.1"/>
</dbReference>
<dbReference type="FunFam" id="3.40.50.300:FF:000032">
    <property type="entry name" value="Export ABC transporter ATP-binding protein"/>
    <property type="match status" value="1"/>
</dbReference>
<dbReference type="InterPro" id="IPR003593">
    <property type="entry name" value="AAA+_ATPase"/>
</dbReference>